<comment type="caution">
    <text evidence="2">The sequence shown here is derived from an EMBL/GenBank/DDBJ whole genome shotgun (WGS) entry which is preliminary data.</text>
</comment>
<dbReference type="RefSeq" id="WP_147144748.1">
    <property type="nucleotide sequence ID" value="NZ_BJXN01000001.1"/>
</dbReference>
<evidence type="ECO:0000259" key="1">
    <source>
        <dbReference type="Pfam" id="PF13649"/>
    </source>
</evidence>
<name>A0A511RG20_9DEIN</name>
<dbReference type="EMBL" id="BJXN01000001">
    <property type="protein sequence ID" value="GEM88605.1"/>
    <property type="molecule type" value="Genomic_DNA"/>
</dbReference>
<feature type="domain" description="Methyltransferase" evidence="1">
    <location>
        <begin position="44"/>
        <end position="135"/>
    </location>
</feature>
<dbReference type="Gene3D" id="3.40.50.150">
    <property type="entry name" value="Vaccinia Virus protein VP39"/>
    <property type="match status" value="1"/>
</dbReference>
<dbReference type="InterPro" id="IPR041698">
    <property type="entry name" value="Methyltransf_25"/>
</dbReference>
<dbReference type="AlphaFoldDB" id="A0A511RG20"/>
<dbReference type="OrthoDB" id="9784101at2"/>
<dbReference type="PANTHER" id="PTHR43591">
    <property type="entry name" value="METHYLTRANSFERASE"/>
    <property type="match status" value="1"/>
</dbReference>
<dbReference type="InterPro" id="IPR029063">
    <property type="entry name" value="SAM-dependent_MTases_sf"/>
</dbReference>
<protein>
    <submittedName>
        <fullName evidence="2">Methyltransferase</fullName>
    </submittedName>
</protein>
<dbReference type="Pfam" id="PF13649">
    <property type="entry name" value="Methyltransf_25"/>
    <property type="match status" value="1"/>
</dbReference>
<gene>
    <name evidence="2" type="ORF">ODE01S_00390</name>
</gene>
<dbReference type="Gene3D" id="1.10.8.900">
    <property type="match status" value="1"/>
</dbReference>
<dbReference type="CDD" id="cd02440">
    <property type="entry name" value="AdoMet_MTases"/>
    <property type="match status" value="1"/>
</dbReference>
<dbReference type="GO" id="GO:0032259">
    <property type="term" value="P:methylation"/>
    <property type="evidence" value="ECO:0007669"/>
    <property type="project" value="UniProtKB-KW"/>
</dbReference>
<sequence>MTLNFGRVAYAYDRTRYHPPEVSGRIATAIIAPVEDRFREPVFLELGVGTGRVGVPIIARGHKFVGVDVSPAMLEVMRYKIAGVARKVRLVEADARSLPFAKDSFHAVIGVHLWHLIPDWQRALLEALRVLAPGGVLYEGWDVSTGPSEDWSIQERWRELLAEMGYELKRGAHTRRLDEVERALEQLGLEPQTQAVAEWVEERTPRQTMEILEERLYSYTWQVPPEVFRPSIERLWTWVRETYPDLDQTYPIPWKFMLRSTRLPE</sequence>
<dbReference type="Proteomes" id="UP000321827">
    <property type="component" value="Unassembled WGS sequence"/>
</dbReference>
<dbReference type="SUPFAM" id="SSF53335">
    <property type="entry name" value="S-adenosyl-L-methionine-dependent methyltransferases"/>
    <property type="match status" value="1"/>
</dbReference>
<dbReference type="GO" id="GO:0008168">
    <property type="term" value="F:methyltransferase activity"/>
    <property type="evidence" value="ECO:0007669"/>
    <property type="project" value="UniProtKB-KW"/>
</dbReference>
<keyword evidence="2" id="KW-0808">Transferase</keyword>
<accession>A0A511RG20</accession>
<evidence type="ECO:0000313" key="2">
    <source>
        <dbReference type="EMBL" id="GEM88605.1"/>
    </source>
</evidence>
<keyword evidence="2" id="KW-0489">Methyltransferase</keyword>
<proteinExistence type="predicted"/>
<organism evidence="2 3">
    <name type="scientific">Oceanithermus desulfurans NBRC 100063</name>
    <dbReference type="NCBI Taxonomy" id="1227550"/>
    <lineage>
        <taxon>Bacteria</taxon>
        <taxon>Thermotogati</taxon>
        <taxon>Deinococcota</taxon>
        <taxon>Deinococci</taxon>
        <taxon>Thermales</taxon>
        <taxon>Thermaceae</taxon>
        <taxon>Oceanithermus</taxon>
    </lineage>
</organism>
<evidence type="ECO:0000313" key="3">
    <source>
        <dbReference type="Proteomes" id="UP000321827"/>
    </source>
</evidence>
<reference evidence="2 3" key="1">
    <citation type="submission" date="2019-07" db="EMBL/GenBank/DDBJ databases">
        <title>Whole genome shotgun sequence of Oceanithermus desulfurans NBRC 100063.</title>
        <authorList>
            <person name="Hosoyama A."/>
            <person name="Uohara A."/>
            <person name="Ohji S."/>
            <person name="Ichikawa N."/>
        </authorList>
    </citation>
    <scope>NUCLEOTIDE SEQUENCE [LARGE SCALE GENOMIC DNA]</scope>
    <source>
        <strain evidence="2 3">NBRC 100063</strain>
    </source>
</reference>